<keyword evidence="10" id="KW-1133">Transmembrane helix</keyword>
<reference evidence="13 14" key="1">
    <citation type="journal article" date="2014" name="Genome Announc.">
        <title>Draft Genome Sequence of the Antitrypanosomally Active Sponge-Associated Bacterium Actinokineospora sp. Strain EG49.</title>
        <authorList>
            <person name="Harjes J."/>
            <person name="Ryu T."/>
            <person name="Abdelmohsen U.R."/>
            <person name="Moitinho-Silva L."/>
            <person name="Horn H."/>
            <person name="Ravasi T."/>
            <person name="Hentschel U."/>
        </authorList>
    </citation>
    <scope>NUCLEOTIDE SEQUENCE [LARGE SCALE GENOMIC DNA]</scope>
    <source>
        <strain evidence="13 14">EG49</strain>
    </source>
</reference>
<keyword evidence="3 13" id="KW-0808">Transferase</keyword>
<dbReference type="InterPro" id="IPR008271">
    <property type="entry name" value="Ser/Thr_kinase_AS"/>
</dbReference>
<dbReference type="InterPro" id="IPR011009">
    <property type="entry name" value="Kinase-like_dom_sf"/>
</dbReference>
<comment type="catalytic activity">
    <reaction evidence="8">
        <text>L-seryl-[protein] + ATP = O-phospho-L-seryl-[protein] + ADP + H(+)</text>
        <dbReference type="Rhea" id="RHEA:17989"/>
        <dbReference type="Rhea" id="RHEA-COMP:9863"/>
        <dbReference type="Rhea" id="RHEA-COMP:11604"/>
        <dbReference type="ChEBI" id="CHEBI:15378"/>
        <dbReference type="ChEBI" id="CHEBI:29999"/>
        <dbReference type="ChEBI" id="CHEBI:30616"/>
        <dbReference type="ChEBI" id="CHEBI:83421"/>
        <dbReference type="ChEBI" id="CHEBI:456216"/>
        <dbReference type="EC" id="2.7.11.1"/>
    </reaction>
</comment>
<evidence type="ECO:0000256" key="8">
    <source>
        <dbReference type="ARBA" id="ARBA00048679"/>
    </source>
</evidence>
<dbReference type="eggNOG" id="COG0515">
    <property type="taxonomic scope" value="Bacteria"/>
</dbReference>
<gene>
    <name evidence="13" type="ORF">UO65_1740</name>
</gene>
<organism evidence="13 14">
    <name type="scientific">Actinokineospora spheciospongiae</name>
    <dbReference type="NCBI Taxonomy" id="909613"/>
    <lineage>
        <taxon>Bacteria</taxon>
        <taxon>Bacillati</taxon>
        <taxon>Actinomycetota</taxon>
        <taxon>Actinomycetes</taxon>
        <taxon>Pseudonocardiales</taxon>
        <taxon>Pseudonocardiaceae</taxon>
        <taxon>Actinokineospora</taxon>
    </lineage>
</organism>
<evidence type="ECO:0000256" key="2">
    <source>
        <dbReference type="ARBA" id="ARBA00022527"/>
    </source>
</evidence>
<dbReference type="FunFam" id="1.10.510.10:FF:000021">
    <property type="entry name" value="Serine/threonine protein kinase"/>
    <property type="match status" value="1"/>
</dbReference>
<evidence type="ECO:0000256" key="1">
    <source>
        <dbReference type="ARBA" id="ARBA00012513"/>
    </source>
</evidence>
<feature type="domain" description="PASTA" evidence="12">
    <location>
        <begin position="705"/>
        <end position="765"/>
    </location>
</feature>
<dbReference type="PROSITE" id="PS51178">
    <property type="entry name" value="PASTA"/>
    <property type="match status" value="4"/>
</dbReference>
<dbReference type="EMBL" id="AYXG01000063">
    <property type="protein sequence ID" value="EWC62950.1"/>
    <property type="molecule type" value="Genomic_DNA"/>
</dbReference>
<dbReference type="Proteomes" id="UP000019277">
    <property type="component" value="Unassembled WGS sequence"/>
</dbReference>
<dbReference type="Gene3D" id="1.10.510.10">
    <property type="entry name" value="Transferase(Phosphotransferase) domain 1"/>
    <property type="match status" value="1"/>
</dbReference>
<feature type="compositionally biased region" description="Basic and acidic residues" evidence="9">
    <location>
        <begin position="589"/>
        <end position="607"/>
    </location>
</feature>
<name>W7IPY4_9PSEU</name>
<dbReference type="PROSITE" id="PS00108">
    <property type="entry name" value="PROTEIN_KINASE_ST"/>
    <property type="match status" value="1"/>
</dbReference>
<dbReference type="Pfam" id="PF03793">
    <property type="entry name" value="PASTA"/>
    <property type="match status" value="4"/>
</dbReference>
<keyword evidence="2" id="KW-0723">Serine/threonine-protein kinase</keyword>
<feature type="region of interest" description="Disordered" evidence="9">
    <location>
        <begin position="589"/>
        <end position="611"/>
    </location>
</feature>
<dbReference type="Gene3D" id="3.30.200.20">
    <property type="entry name" value="Phosphorylase Kinase, domain 1"/>
    <property type="match status" value="1"/>
</dbReference>
<dbReference type="Pfam" id="PF00069">
    <property type="entry name" value="Pkinase"/>
    <property type="match status" value="1"/>
</dbReference>
<keyword evidence="10" id="KW-0472">Membrane</keyword>
<dbReference type="AlphaFoldDB" id="W7IPY4"/>
<evidence type="ECO:0000313" key="13">
    <source>
        <dbReference type="EMBL" id="EWC62950.1"/>
    </source>
</evidence>
<comment type="catalytic activity">
    <reaction evidence="7">
        <text>L-threonyl-[protein] + ATP = O-phospho-L-threonyl-[protein] + ADP + H(+)</text>
        <dbReference type="Rhea" id="RHEA:46608"/>
        <dbReference type="Rhea" id="RHEA-COMP:11060"/>
        <dbReference type="Rhea" id="RHEA-COMP:11605"/>
        <dbReference type="ChEBI" id="CHEBI:15378"/>
        <dbReference type="ChEBI" id="CHEBI:30013"/>
        <dbReference type="ChEBI" id="CHEBI:30616"/>
        <dbReference type="ChEBI" id="CHEBI:61977"/>
        <dbReference type="ChEBI" id="CHEBI:456216"/>
        <dbReference type="EC" id="2.7.11.1"/>
    </reaction>
</comment>
<dbReference type="STRING" id="909613.UO65_1740"/>
<protein>
    <recommendedName>
        <fullName evidence="1">non-specific serine/threonine protein kinase</fullName>
        <ecNumber evidence="1">2.7.11.1</ecNumber>
    </recommendedName>
</protein>
<dbReference type="SUPFAM" id="SSF56112">
    <property type="entry name" value="Protein kinase-like (PK-like)"/>
    <property type="match status" value="1"/>
</dbReference>
<evidence type="ECO:0000256" key="9">
    <source>
        <dbReference type="SAM" id="MobiDB-lite"/>
    </source>
</evidence>
<keyword evidence="6" id="KW-0067">ATP-binding</keyword>
<keyword evidence="4" id="KW-0547">Nucleotide-binding</keyword>
<dbReference type="SUPFAM" id="SSF54184">
    <property type="entry name" value="Penicillin-binding protein 2x (pbp-2x), c-terminal domain"/>
    <property type="match status" value="1"/>
</dbReference>
<proteinExistence type="predicted"/>
<dbReference type="Gene3D" id="3.30.10.20">
    <property type="match status" value="4"/>
</dbReference>
<evidence type="ECO:0000259" key="11">
    <source>
        <dbReference type="PROSITE" id="PS50011"/>
    </source>
</evidence>
<dbReference type="FunFam" id="3.30.200.20:FF:000035">
    <property type="entry name" value="Serine/threonine protein kinase Stk1"/>
    <property type="match status" value="1"/>
</dbReference>
<evidence type="ECO:0000256" key="10">
    <source>
        <dbReference type="SAM" id="Phobius"/>
    </source>
</evidence>
<dbReference type="EC" id="2.7.11.1" evidence="1"/>
<dbReference type="GO" id="GO:0045717">
    <property type="term" value="P:negative regulation of fatty acid biosynthetic process"/>
    <property type="evidence" value="ECO:0007669"/>
    <property type="project" value="UniProtKB-ARBA"/>
</dbReference>
<keyword evidence="10" id="KW-0812">Transmembrane</keyword>
<evidence type="ECO:0000259" key="12">
    <source>
        <dbReference type="PROSITE" id="PS51178"/>
    </source>
</evidence>
<dbReference type="PATRIC" id="fig|909613.9.peg.1751"/>
<dbReference type="eggNOG" id="COG2815">
    <property type="taxonomic scope" value="Bacteria"/>
</dbReference>
<dbReference type="InterPro" id="IPR005543">
    <property type="entry name" value="PASTA_dom"/>
</dbReference>
<feature type="domain" description="PASTA" evidence="12">
    <location>
        <begin position="566"/>
        <end position="634"/>
    </location>
</feature>
<dbReference type="SMART" id="SM00740">
    <property type="entry name" value="PASTA"/>
    <property type="match status" value="4"/>
</dbReference>
<evidence type="ECO:0000256" key="5">
    <source>
        <dbReference type="ARBA" id="ARBA00022777"/>
    </source>
</evidence>
<comment type="caution">
    <text evidence="13">The sequence shown here is derived from an EMBL/GenBank/DDBJ whole genome shotgun (WGS) entry which is preliminary data.</text>
</comment>
<evidence type="ECO:0000313" key="14">
    <source>
        <dbReference type="Proteomes" id="UP000019277"/>
    </source>
</evidence>
<evidence type="ECO:0000256" key="7">
    <source>
        <dbReference type="ARBA" id="ARBA00047899"/>
    </source>
</evidence>
<evidence type="ECO:0000256" key="6">
    <source>
        <dbReference type="ARBA" id="ARBA00022840"/>
    </source>
</evidence>
<feature type="transmembrane region" description="Helical" evidence="10">
    <location>
        <begin position="476"/>
        <end position="497"/>
    </location>
</feature>
<dbReference type="GO" id="GO:0106310">
    <property type="term" value="F:protein serine kinase activity"/>
    <property type="evidence" value="ECO:0007669"/>
    <property type="project" value="RHEA"/>
</dbReference>
<dbReference type="CDD" id="cd14014">
    <property type="entry name" value="STKc_PknB_like"/>
    <property type="match status" value="1"/>
</dbReference>
<feature type="region of interest" description="Disordered" evidence="9">
    <location>
        <begin position="443"/>
        <end position="467"/>
    </location>
</feature>
<dbReference type="GO" id="GO:0004674">
    <property type="term" value="F:protein serine/threonine kinase activity"/>
    <property type="evidence" value="ECO:0007669"/>
    <property type="project" value="UniProtKB-KW"/>
</dbReference>
<dbReference type="InterPro" id="IPR000719">
    <property type="entry name" value="Prot_kinase_dom"/>
</dbReference>
<feature type="domain" description="PASTA" evidence="12">
    <location>
        <begin position="635"/>
        <end position="704"/>
    </location>
</feature>
<feature type="domain" description="Protein kinase" evidence="11">
    <location>
        <begin position="10"/>
        <end position="271"/>
    </location>
</feature>
<accession>W7IPY4</accession>
<evidence type="ECO:0000256" key="4">
    <source>
        <dbReference type="ARBA" id="ARBA00022741"/>
    </source>
</evidence>
<evidence type="ECO:0000256" key="3">
    <source>
        <dbReference type="ARBA" id="ARBA00022679"/>
    </source>
</evidence>
<dbReference type="PANTHER" id="PTHR43289">
    <property type="entry name" value="MITOGEN-ACTIVATED PROTEIN KINASE KINASE KINASE 20-RELATED"/>
    <property type="match status" value="1"/>
</dbReference>
<keyword evidence="14" id="KW-1185">Reference proteome</keyword>
<dbReference type="CDD" id="cd06577">
    <property type="entry name" value="PASTA_pknB"/>
    <property type="match status" value="4"/>
</dbReference>
<dbReference type="PANTHER" id="PTHR43289:SF34">
    <property type="entry name" value="SERINE_THREONINE-PROTEIN KINASE YBDM-RELATED"/>
    <property type="match status" value="1"/>
</dbReference>
<dbReference type="PROSITE" id="PS50011">
    <property type="entry name" value="PROTEIN_KINASE_DOM"/>
    <property type="match status" value="1"/>
</dbReference>
<dbReference type="GO" id="GO:0005524">
    <property type="term" value="F:ATP binding"/>
    <property type="evidence" value="ECO:0007669"/>
    <property type="project" value="UniProtKB-KW"/>
</dbReference>
<feature type="domain" description="PASTA" evidence="12">
    <location>
        <begin position="499"/>
        <end position="565"/>
    </location>
</feature>
<sequence length="765" mass="79524">MIGSLLEQRYRVDALLARGGMSAVYRGLDTRLDRPVAIKVMDPRFAADPAFVERFEREARSAAKIHHPNVVAVHDQGLDGDNVYLVMELVTGATLRDLLAERGALPAPLAVAIMEPVLSALGAAHRAGLIHRDVKPENVLIGTGGVVKVADFGLVRAISSVGTTKSSVILGTVSYLSPEQVTTGAATARGDVYSAGIVLYETLTGNAPYRGDNALSVAYRHVNDDVPPPSATVPGIPPMLDDLVVRCTRREAGARPADGAAFLMELQHVRTALNLPRMRVPVPTPMPDETIAVPDVGTTSGVLPVPPRGAPPEVHDGQDVLETAVVAHAPGSTAAHAPGSPVAPVPGGMAAQAPGGAVNTPGHGVASAPGGTPVQDLDPEATVRVRPVESPVASAQAMAPGQSATVVRHVPNGFSAAGPQGTRAMLRSDLEKVVEHARQYPPVEYPPSGPLPYATGHPPTGPQAVPRAPVRKRPRWLVPSIVGVVVLALVATGIWWFSDGRYSEVPSLVGQQTAAAEQAVRDAGLTPKIVTVRDNRVAAGQVISTDPGAGAQALRGDQVELTVSAGRPVVPDVPAGSTPEAAEAALRDAELQPQRDDGKNVYDDKAPKGTLVRLEPASGTEVDLGQRVVLVLSRGPQPKQVPDVRGKTRDEAFQALTSAGFQPFDGPAEFNGDVDSGRVIRTDPGPGTQVEADGNKRVSVVVSNAVTVPDLNQKTVDEATALLRPLGLTLALRFPAGGGGRIFTQEPNAGAKVQAGTTITVFAFG</sequence>
<keyword evidence="5 13" id="KW-0418">Kinase</keyword>
<dbReference type="SMART" id="SM00220">
    <property type="entry name" value="S_TKc"/>
    <property type="match status" value="1"/>
</dbReference>